<feature type="transmembrane region" description="Helical" evidence="2">
    <location>
        <begin position="156"/>
        <end position="177"/>
    </location>
</feature>
<keyword evidence="2" id="KW-0472">Membrane</keyword>
<evidence type="ECO:0000256" key="1">
    <source>
        <dbReference type="ARBA" id="ARBA00009067"/>
    </source>
</evidence>
<dbReference type="PANTHER" id="PTHR36435:SF1">
    <property type="entry name" value="CAAX AMINO TERMINAL PROTEASE FAMILY PROTEIN"/>
    <property type="match status" value="1"/>
</dbReference>
<reference evidence="4" key="1">
    <citation type="submission" date="2018-08" db="EMBL/GenBank/DDBJ databases">
        <title>Draft genome sequences of Leuconostoc spp. and Weissella spp. with biocontrol potential.</title>
        <authorList>
            <person name="Lo R."/>
            <person name="Ho V.T.T."/>
            <person name="Turner M.S."/>
        </authorList>
    </citation>
    <scope>NUCLEOTIDE SEQUENCE</scope>
    <source>
        <strain evidence="4">156</strain>
    </source>
</reference>
<keyword evidence="4" id="KW-0482">Metalloprotease</keyword>
<comment type="similarity">
    <text evidence="1">Belongs to the UPF0177 family.</text>
</comment>
<dbReference type="GO" id="GO:0008237">
    <property type="term" value="F:metallopeptidase activity"/>
    <property type="evidence" value="ECO:0007669"/>
    <property type="project" value="UniProtKB-KW"/>
</dbReference>
<feature type="transmembrane region" description="Helical" evidence="2">
    <location>
        <begin position="12"/>
        <end position="37"/>
    </location>
</feature>
<dbReference type="InterPro" id="IPR003675">
    <property type="entry name" value="Rce1/LyrA-like_dom"/>
</dbReference>
<dbReference type="InterPro" id="IPR052710">
    <property type="entry name" value="CAAX_protease"/>
</dbReference>
<accession>A0A9X3EDF7</accession>
<keyword evidence="4" id="KW-0378">Hydrolase</keyword>
<dbReference type="PANTHER" id="PTHR36435">
    <property type="entry name" value="SLR1288 PROTEIN"/>
    <property type="match status" value="1"/>
</dbReference>
<protein>
    <submittedName>
        <fullName evidence="4">CPBP family intramembrane metalloprotease</fullName>
    </submittedName>
</protein>
<dbReference type="GO" id="GO:0080120">
    <property type="term" value="P:CAAX-box protein maturation"/>
    <property type="evidence" value="ECO:0007669"/>
    <property type="project" value="UniProtKB-ARBA"/>
</dbReference>
<feature type="domain" description="CAAX prenyl protease 2/Lysostaphin resistance protein A-like" evidence="3">
    <location>
        <begin position="132"/>
        <end position="219"/>
    </location>
</feature>
<gene>
    <name evidence="4" type="ORF">D0502_06140</name>
</gene>
<comment type="caution">
    <text evidence="4">The sequence shown here is derived from an EMBL/GenBank/DDBJ whole genome shotgun (WGS) entry which is preliminary data.</text>
</comment>
<evidence type="ECO:0000259" key="3">
    <source>
        <dbReference type="Pfam" id="PF02517"/>
    </source>
</evidence>
<dbReference type="EMBL" id="QVOQ01000014">
    <property type="protein sequence ID" value="MCX7578958.1"/>
    <property type="molecule type" value="Genomic_DNA"/>
</dbReference>
<evidence type="ECO:0000256" key="2">
    <source>
        <dbReference type="SAM" id="Phobius"/>
    </source>
</evidence>
<proteinExistence type="inferred from homology"/>
<feature type="transmembrane region" description="Helical" evidence="2">
    <location>
        <begin position="183"/>
        <end position="201"/>
    </location>
</feature>
<dbReference type="AlphaFoldDB" id="A0A9X3EDF7"/>
<evidence type="ECO:0000313" key="4">
    <source>
        <dbReference type="EMBL" id="MCX7578958.1"/>
    </source>
</evidence>
<evidence type="ECO:0000313" key="5">
    <source>
        <dbReference type="Proteomes" id="UP001080333"/>
    </source>
</evidence>
<keyword evidence="4" id="KW-0645">Protease</keyword>
<sequence>MAKLSFRTVSQNFITPGLIFLSFVWLIPLLTNFAVSFFNFSFYAGYQSWLLSDIMLYPLPIIILAIYLRNKNRAPVVWEAPRLFKILLSLLVVVLYFLFTIISHNFFPVSVATNQTELLNTLNNSSILGIQLELLAITLLGPIFEELMCRGLLMNFYFKNSKFGFDVILSAIVFSLLHQHQNLSVLLPYFIFGLLLGLLYRFTGKLQYTMLAHILINTIIAWPYIQDNIIIFL</sequence>
<feature type="transmembrane region" description="Helical" evidence="2">
    <location>
        <begin position="88"/>
        <end position="107"/>
    </location>
</feature>
<dbReference type="GO" id="GO:0004175">
    <property type="term" value="F:endopeptidase activity"/>
    <property type="evidence" value="ECO:0007669"/>
    <property type="project" value="UniProtKB-ARBA"/>
</dbReference>
<organism evidence="4 5">
    <name type="scientific">Leuconostoc falkenbergense</name>
    <dbReference type="NCBI Taxonomy" id="2766470"/>
    <lineage>
        <taxon>Bacteria</taxon>
        <taxon>Bacillati</taxon>
        <taxon>Bacillota</taxon>
        <taxon>Bacilli</taxon>
        <taxon>Lactobacillales</taxon>
        <taxon>Lactobacillaceae</taxon>
        <taxon>Leuconostoc</taxon>
    </lineage>
</organism>
<dbReference type="RefSeq" id="WP_267287137.1">
    <property type="nucleotide sequence ID" value="NZ_QVOQ01000014.1"/>
</dbReference>
<dbReference type="Proteomes" id="UP001080333">
    <property type="component" value="Unassembled WGS sequence"/>
</dbReference>
<keyword evidence="2" id="KW-1133">Transmembrane helix</keyword>
<dbReference type="Pfam" id="PF02517">
    <property type="entry name" value="Rce1-like"/>
    <property type="match status" value="1"/>
</dbReference>
<name>A0A9X3EDF7_9LACO</name>
<feature type="transmembrane region" description="Helical" evidence="2">
    <location>
        <begin position="127"/>
        <end position="144"/>
    </location>
</feature>
<feature type="transmembrane region" description="Helical" evidence="2">
    <location>
        <begin position="49"/>
        <end position="68"/>
    </location>
</feature>
<keyword evidence="2" id="KW-0812">Transmembrane</keyword>